<dbReference type="PaxDb" id="3880-AES81342"/>
<evidence type="ECO:0000313" key="3">
    <source>
        <dbReference type="Proteomes" id="UP000002051"/>
    </source>
</evidence>
<dbReference type="Proteomes" id="UP000002051">
    <property type="component" value="Unassembled WGS sequence"/>
</dbReference>
<gene>
    <name evidence="1" type="ordered locus">MTR_7g091240</name>
</gene>
<dbReference type="HOGENOM" id="CLU_2889168_0_0_1"/>
<dbReference type="EnsemblPlants" id="AES81342">
    <property type="protein sequence ID" value="AES81342"/>
    <property type="gene ID" value="MTR_7g091240"/>
</dbReference>
<reference evidence="1 3" key="2">
    <citation type="journal article" date="2014" name="BMC Genomics">
        <title>An improved genome release (version Mt4.0) for the model legume Medicago truncatula.</title>
        <authorList>
            <person name="Tang H."/>
            <person name="Krishnakumar V."/>
            <person name="Bidwell S."/>
            <person name="Rosen B."/>
            <person name="Chan A."/>
            <person name="Zhou S."/>
            <person name="Gentzbittel L."/>
            <person name="Childs K.L."/>
            <person name="Yandell M."/>
            <person name="Gundlach H."/>
            <person name="Mayer K.F."/>
            <person name="Schwartz D.C."/>
            <person name="Town C.D."/>
        </authorList>
    </citation>
    <scope>GENOME REANNOTATION</scope>
    <source>
        <strain evidence="2 3">cv. Jemalong A17</strain>
    </source>
</reference>
<dbReference type="AlphaFoldDB" id="G7KSP2"/>
<evidence type="ECO:0000313" key="1">
    <source>
        <dbReference type="EMBL" id="AES81342.1"/>
    </source>
</evidence>
<reference evidence="1 3" key="1">
    <citation type="journal article" date="2011" name="Nature">
        <title>The Medicago genome provides insight into the evolution of rhizobial symbioses.</title>
        <authorList>
            <person name="Young N.D."/>
            <person name="Debelle F."/>
            <person name="Oldroyd G.E."/>
            <person name="Geurts R."/>
            <person name="Cannon S.B."/>
            <person name="Udvardi M.K."/>
            <person name="Benedito V.A."/>
            <person name="Mayer K.F."/>
            <person name="Gouzy J."/>
            <person name="Schoof H."/>
            <person name="Van de Peer Y."/>
            <person name="Proost S."/>
            <person name="Cook D.R."/>
            <person name="Meyers B.C."/>
            <person name="Spannagl M."/>
            <person name="Cheung F."/>
            <person name="De Mita S."/>
            <person name="Krishnakumar V."/>
            <person name="Gundlach H."/>
            <person name="Zhou S."/>
            <person name="Mudge J."/>
            <person name="Bharti A.K."/>
            <person name="Murray J.D."/>
            <person name="Naoumkina M.A."/>
            <person name="Rosen B."/>
            <person name="Silverstein K.A."/>
            <person name="Tang H."/>
            <person name="Rombauts S."/>
            <person name="Zhao P.X."/>
            <person name="Zhou P."/>
            <person name="Barbe V."/>
            <person name="Bardou P."/>
            <person name="Bechner M."/>
            <person name="Bellec A."/>
            <person name="Berger A."/>
            <person name="Berges H."/>
            <person name="Bidwell S."/>
            <person name="Bisseling T."/>
            <person name="Choisne N."/>
            <person name="Couloux A."/>
            <person name="Denny R."/>
            <person name="Deshpande S."/>
            <person name="Dai X."/>
            <person name="Doyle J.J."/>
            <person name="Dudez A.M."/>
            <person name="Farmer A.D."/>
            <person name="Fouteau S."/>
            <person name="Franken C."/>
            <person name="Gibelin C."/>
            <person name="Gish J."/>
            <person name="Goldstein S."/>
            <person name="Gonzalez A.J."/>
            <person name="Green P.J."/>
            <person name="Hallab A."/>
            <person name="Hartog M."/>
            <person name="Hua A."/>
            <person name="Humphray S.J."/>
            <person name="Jeong D.H."/>
            <person name="Jing Y."/>
            <person name="Jocker A."/>
            <person name="Kenton S.M."/>
            <person name="Kim D.J."/>
            <person name="Klee K."/>
            <person name="Lai H."/>
            <person name="Lang C."/>
            <person name="Lin S."/>
            <person name="Macmil S.L."/>
            <person name="Magdelenat G."/>
            <person name="Matthews L."/>
            <person name="McCorrison J."/>
            <person name="Monaghan E.L."/>
            <person name="Mun J.H."/>
            <person name="Najar F.Z."/>
            <person name="Nicholson C."/>
            <person name="Noirot C."/>
            <person name="O'Bleness M."/>
            <person name="Paule C.R."/>
            <person name="Poulain J."/>
            <person name="Prion F."/>
            <person name="Qin B."/>
            <person name="Qu C."/>
            <person name="Retzel E.F."/>
            <person name="Riddle C."/>
            <person name="Sallet E."/>
            <person name="Samain S."/>
            <person name="Samson N."/>
            <person name="Sanders I."/>
            <person name="Saurat O."/>
            <person name="Scarpelli C."/>
            <person name="Schiex T."/>
            <person name="Segurens B."/>
            <person name="Severin A.J."/>
            <person name="Sherrier D.J."/>
            <person name="Shi R."/>
            <person name="Sims S."/>
            <person name="Singer S.R."/>
            <person name="Sinharoy S."/>
            <person name="Sterck L."/>
            <person name="Viollet A."/>
            <person name="Wang B.B."/>
            <person name="Wang K."/>
            <person name="Wang M."/>
            <person name="Wang X."/>
            <person name="Warfsmann J."/>
            <person name="Weissenbach J."/>
            <person name="White D.D."/>
            <person name="White J.D."/>
            <person name="Wiley G.B."/>
            <person name="Wincker P."/>
            <person name="Xing Y."/>
            <person name="Yang L."/>
            <person name="Yao Z."/>
            <person name="Ying F."/>
            <person name="Zhai J."/>
            <person name="Zhou L."/>
            <person name="Zuber A."/>
            <person name="Denarie J."/>
            <person name="Dixon R.A."/>
            <person name="May G.D."/>
            <person name="Schwartz D.C."/>
            <person name="Rogers J."/>
            <person name="Quetier F."/>
            <person name="Town C.D."/>
            <person name="Roe B.A."/>
        </authorList>
    </citation>
    <scope>NUCLEOTIDE SEQUENCE [LARGE SCALE GENOMIC DNA]</scope>
    <source>
        <strain evidence="1">A17</strain>
        <strain evidence="2 3">cv. Jemalong A17</strain>
    </source>
</reference>
<sequence length="69" mass="8141">MSGSRKFIDEPNHTGMRGIPRQCKYETPWLKESLKELFGTTYINKMPLLLNSPFHKNFTVKRVSEDKIR</sequence>
<proteinExistence type="predicted"/>
<name>G7KSP2_MEDTR</name>
<evidence type="ECO:0000313" key="2">
    <source>
        <dbReference type="EnsemblPlants" id="AES81342"/>
    </source>
</evidence>
<keyword evidence="3" id="KW-1185">Reference proteome</keyword>
<protein>
    <submittedName>
        <fullName evidence="1 2">Uncharacterized protein</fullName>
    </submittedName>
</protein>
<organism evidence="1 3">
    <name type="scientific">Medicago truncatula</name>
    <name type="common">Barrel medic</name>
    <name type="synonym">Medicago tribuloides</name>
    <dbReference type="NCBI Taxonomy" id="3880"/>
    <lineage>
        <taxon>Eukaryota</taxon>
        <taxon>Viridiplantae</taxon>
        <taxon>Streptophyta</taxon>
        <taxon>Embryophyta</taxon>
        <taxon>Tracheophyta</taxon>
        <taxon>Spermatophyta</taxon>
        <taxon>Magnoliopsida</taxon>
        <taxon>eudicotyledons</taxon>
        <taxon>Gunneridae</taxon>
        <taxon>Pentapetalae</taxon>
        <taxon>rosids</taxon>
        <taxon>fabids</taxon>
        <taxon>Fabales</taxon>
        <taxon>Fabaceae</taxon>
        <taxon>Papilionoideae</taxon>
        <taxon>50 kb inversion clade</taxon>
        <taxon>NPAAA clade</taxon>
        <taxon>Hologalegina</taxon>
        <taxon>IRL clade</taxon>
        <taxon>Trifolieae</taxon>
        <taxon>Medicago</taxon>
    </lineage>
</organism>
<dbReference type="EMBL" id="CM001223">
    <property type="protein sequence ID" value="AES81342.1"/>
    <property type="molecule type" value="Genomic_DNA"/>
</dbReference>
<accession>G7KSP2</accession>
<reference evidence="2" key="3">
    <citation type="submission" date="2015-04" db="UniProtKB">
        <authorList>
            <consortium name="EnsemblPlants"/>
        </authorList>
    </citation>
    <scope>IDENTIFICATION</scope>
    <source>
        <strain evidence="2">cv. Jemalong A17</strain>
    </source>
</reference>